<accession>A0A6J6WCZ8</accession>
<organism evidence="1">
    <name type="scientific">freshwater metagenome</name>
    <dbReference type="NCBI Taxonomy" id="449393"/>
    <lineage>
        <taxon>unclassified sequences</taxon>
        <taxon>metagenomes</taxon>
        <taxon>ecological metagenomes</taxon>
    </lineage>
</organism>
<proteinExistence type="predicted"/>
<reference evidence="1" key="1">
    <citation type="submission" date="2020-05" db="EMBL/GenBank/DDBJ databases">
        <authorList>
            <person name="Chiriac C."/>
            <person name="Salcher M."/>
            <person name="Ghai R."/>
            <person name="Kavagutti S V."/>
        </authorList>
    </citation>
    <scope>NUCLEOTIDE SEQUENCE</scope>
</reference>
<gene>
    <name evidence="1" type="ORF">UFOPK2958_00485</name>
</gene>
<dbReference type="SUPFAM" id="SSF53335">
    <property type="entry name" value="S-adenosyl-L-methionine-dependent methyltransferases"/>
    <property type="match status" value="1"/>
</dbReference>
<protein>
    <submittedName>
        <fullName evidence="1">Unannotated protein</fullName>
    </submittedName>
</protein>
<dbReference type="AlphaFoldDB" id="A0A6J6WCZ8"/>
<dbReference type="Gene3D" id="3.40.50.150">
    <property type="entry name" value="Vaccinia Virus protein VP39"/>
    <property type="match status" value="1"/>
</dbReference>
<evidence type="ECO:0000313" key="1">
    <source>
        <dbReference type="EMBL" id="CAB4780287.1"/>
    </source>
</evidence>
<dbReference type="InterPro" id="IPR029063">
    <property type="entry name" value="SAM-dependent_MTases_sf"/>
</dbReference>
<name>A0A6J6WCZ8_9ZZZZ</name>
<dbReference type="Pfam" id="PF13578">
    <property type="entry name" value="Methyltransf_24"/>
    <property type="match status" value="1"/>
</dbReference>
<sequence>MPPTFEDAWNIANEVDGWLLERQGRALFEAAGRVPSGSVAVEIGSHRGKSAVLIAMGLSDGNRLTAVDPFDDPRWGGGPESLTLFQENLAKAGVNGKVDLFKGLSEEASSQWAGLPVGFLWVDGAHDLESTLKDFDGWMPHLSRGAELYVHDAFSAVGTTRAILRRFFFSPNVRYIGSERTLAMFTVEPLNLLQRIISALGIASRLPFFARMVAIKLARRRGLHGLERRFMREDNEPLI</sequence>
<dbReference type="EMBL" id="CAFAAB010000039">
    <property type="protein sequence ID" value="CAB4780287.1"/>
    <property type="molecule type" value="Genomic_DNA"/>
</dbReference>